<feature type="transmembrane region" description="Helical" evidence="1">
    <location>
        <begin position="402"/>
        <end position="422"/>
    </location>
</feature>
<feature type="transmembrane region" description="Helical" evidence="1">
    <location>
        <begin position="331"/>
        <end position="352"/>
    </location>
</feature>
<feature type="transmembrane region" description="Helical" evidence="1">
    <location>
        <begin position="289"/>
        <end position="310"/>
    </location>
</feature>
<dbReference type="Pfam" id="PF06772">
    <property type="entry name" value="LtrA"/>
    <property type="match status" value="1"/>
</dbReference>
<feature type="transmembrane region" description="Helical" evidence="1">
    <location>
        <begin position="91"/>
        <end position="113"/>
    </location>
</feature>
<keyword evidence="1" id="KW-0472">Membrane</keyword>
<feature type="transmembrane region" description="Helical" evidence="1">
    <location>
        <begin position="211"/>
        <end position="231"/>
    </location>
</feature>
<keyword evidence="1" id="KW-1133">Transmembrane helix</keyword>
<feature type="transmembrane region" description="Helical" evidence="1">
    <location>
        <begin position="434"/>
        <end position="452"/>
    </location>
</feature>
<dbReference type="Proteomes" id="UP001165060">
    <property type="component" value="Unassembled WGS sequence"/>
</dbReference>
<keyword evidence="3" id="KW-1185">Reference proteome</keyword>
<accession>A0ABQ6NCY6</accession>
<dbReference type="PANTHER" id="PTHR36840">
    <property type="entry name" value="BLL5714 PROTEIN"/>
    <property type="match status" value="1"/>
</dbReference>
<evidence type="ECO:0000313" key="3">
    <source>
        <dbReference type="Proteomes" id="UP001165060"/>
    </source>
</evidence>
<evidence type="ECO:0000256" key="1">
    <source>
        <dbReference type="SAM" id="Phobius"/>
    </source>
</evidence>
<feature type="transmembrane region" description="Helical" evidence="1">
    <location>
        <begin position="125"/>
        <end position="143"/>
    </location>
</feature>
<feature type="transmembrane region" description="Helical" evidence="1">
    <location>
        <begin position="372"/>
        <end position="390"/>
    </location>
</feature>
<name>A0ABQ6NCY6_9STRA</name>
<dbReference type="PANTHER" id="PTHR36840:SF1">
    <property type="entry name" value="BLL5714 PROTEIN"/>
    <property type="match status" value="1"/>
</dbReference>
<dbReference type="EMBL" id="BRYB01006454">
    <property type="protein sequence ID" value="GMI58016.1"/>
    <property type="molecule type" value="Genomic_DNA"/>
</dbReference>
<protein>
    <submittedName>
        <fullName evidence="2">Uncharacterized protein</fullName>
    </submittedName>
</protein>
<organism evidence="2 3">
    <name type="scientific">Tetraparma gracilis</name>
    <dbReference type="NCBI Taxonomy" id="2962635"/>
    <lineage>
        <taxon>Eukaryota</taxon>
        <taxon>Sar</taxon>
        <taxon>Stramenopiles</taxon>
        <taxon>Ochrophyta</taxon>
        <taxon>Bolidophyceae</taxon>
        <taxon>Parmales</taxon>
        <taxon>Triparmaceae</taxon>
        <taxon>Tetraparma</taxon>
    </lineage>
</organism>
<dbReference type="InterPro" id="IPR010640">
    <property type="entry name" value="Low_temperature_requirement_A"/>
</dbReference>
<evidence type="ECO:0000313" key="2">
    <source>
        <dbReference type="EMBL" id="GMI58016.1"/>
    </source>
</evidence>
<reference evidence="2 3" key="1">
    <citation type="journal article" date="2023" name="Commun. Biol.">
        <title>Genome analysis of Parmales, the sister group of diatoms, reveals the evolutionary specialization of diatoms from phago-mixotrophs to photoautotrophs.</title>
        <authorList>
            <person name="Ban H."/>
            <person name="Sato S."/>
            <person name="Yoshikawa S."/>
            <person name="Yamada K."/>
            <person name="Nakamura Y."/>
            <person name="Ichinomiya M."/>
            <person name="Sato N."/>
            <person name="Blanc-Mathieu R."/>
            <person name="Endo H."/>
            <person name="Kuwata A."/>
            <person name="Ogata H."/>
        </authorList>
    </citation>
    <scope>NUCLEOTIDE SEQUENCE [LARGE SCALE GENOMIC DNA]</scope>
</reference>
<gene>
    <name evidence="2" type="ORF">TeGR_g13792</name>
</gene>
<keyword evidence="1" id="KW-0812">Transmembrane</keyword>
<proteinExistence type="predicted"/>
<comment type="caution">
    <text evidence="2">The sequence shown here is derived from an EMBL/GenBank/DDBJ whole genome shotgun (WGS) entry which is preliminary data.</text>
</comment>
<sequence>MTTGRFQFWDPPTMSVPATEGHKAAGWPELFGDLIFVSIIQELTHFVVHAIMSSHTGHRLLSDGDHGDDEDAHGDDSSEFLFGWSEIGESVAITILFGAVAWQVWVIDMTASARTSGGKDMLGRVLNLIFMGSLVFMSANIHGGTDSLMFSYVCWSGAVAKMVCMCKYSRLILNDKAAAPLKNVVLAQVPSIATDLAAGFVAQSGHREAAFFLYLGSIVYLVTLMMSSWAFGGLGSKESREAYYLMTTTLDNHYLVERFGLLQIIIVGETVMQVVAGAKMEAGLLESTYLGQGFLVAMMFVVIYSNYWVYFDSVDGAGDITHLHKRAAITVLLHEGLMFANIFLAAGINVMLTQTGYQNAGLSRATVDITCYGYAWLCAIQSSIKLVSTYSARIIKENKRAFALRIAFTSSAPIVLAIIPSFVDTEKSFDPTAIIGGLFAIAVIRILSIFVSDAWDWFVLQRNGGGGEEGEEGGGGVKEKPLLVPVIQKRICKPVEAMETDRKSSTGDSDVGSFFSGVLGQTDM</sequence>